<dbReference type="InterPro" id="IPR001611">
    <property type="entry name" value="Leu-rich_rpt"/>
</dbReference>
<dbReference type="InterPro" id="IPR045203">
    <property type="entry name" value="RanGAP1/2"/>
</dbReference>
<protein>
    <submittedName>
        <fullName evidence="3">Uncharacterized protein</fullName>
    </submittedName>
</protein>
<dbReference type="EMBL" id="BMAR01000002">
    <property type="protein sequence ID" value="GFR41802.1"/>
    <property type="molecule type" value="Genomic_DNA"/>
</dbReference>
<evidence type="ECO:0000313" key="4">
    <source>
        <dbReference type="Proteomes" id="UP001054857"/>
    </source>
</evidence>
<keyword evidence="4" id="KW-1185">Reference proteome</keyword>
<sequence length="543" mass="53899">ASLPPRLTPCAHQELLLDANQLGDAALRELAAAALPRMQQLQILHLQQNPSLGPDGAASLSSALPHLTALQQLDLSHSHTGDSGVRHLAKALSALPSLAHLSLDSCKIGAEGATHLAAALGPPPFPQHSAPHPSQQQHPRKQPPPPSAHIPYQPPPPRLTRLDLAGNQLGDRGVAALAEALGRNAVLACLDLRRNAVGLVGCRRLEEVLTRRNASLRVLALAGNEMEPADLKKLEALAASERIPPPQQRPYSAAAPSSPYLTSAAAASFPASNHRARGASAQEDTQTHPAGPLGAQSQAQQLRRSTPPTAAAAPAAATGGMFGVSGGGGGGGGVALMRSQGSSSGGGSGGGGGGGGREAVTKVTAAAIAQRMAADGLVAAPSASALAARQRQLTGRQGPSAGGSGSGSSGGGGVAAALDKRLPRNIRSSSMPFLLEDQPSLPFASSTSTPLPRAAAAAAAGSAAAFAAPGAGAAYAPRASVGGGLDMGGGFGSLVVGEGGGALGGPYTVGSYTGVIGGDGDEDLEALLSRYRSRTAAEVELGV</sequence>
<dbReference type="InterPro" id="IPR032675">
    <property type="entry name" value="LRR_dom_sf"/>
</dbReference>
<dbReference type="Pfam" id="PF13516">
    <property type="entry name" value="LRR_6"/>
    <property type="match status" value="2"/>
</dbReference>
<gene>
    <name evidence="3" type="ORF">Agub_g2569</name>
</gene>
<evidence type="ECO:0000256" key="2">
    <source>
        <dbReference type="SAM" id="MobiDB-lite"/>
    </source>
</evidence>
<feature type="non-terminal residue" evidence="3">
    <location>
        <position position="543"/>
    </location>
</feature>
<feature type="region of interest" description="Disordered" evidence="2">
    <location>
        <begin position="333"/>
        <end position="358"/>
    </location>
</feature>
<dbReference type="Gene3D" id="3.80.10.10">
    <property type="entry name" value="Ribonuclease Inhibitor"/>
    <property type="match status" value="2"/>
</dbReference>
<dbReference type="PANTHER" id="PTHR46761:SF2">
    <property type="entry name" value="RAN GTPASE-ACTIVATING PROTEIN 1"/>
    <property type="match status" value="1"/>
</dbReference>
<dbReference type="SMART" id="SM00368">
    <property type="entry name" value="LRR_RI"/>
    <property type="match status" value="6"/>
</dbReference>
<feature type="region of interest" description="Disordered" evidence="2">
    <location>
        <begin position="117"/>
        <end position="164"/>
    </location>
</feature>
<feature type="compositionally biased region" description="Low complexity" evidence="2">
    <location>
        <begin position="127"/>
        <end position="137"/>
    </location>
</feature>
<accession>A0AAD3DJX9</accession>
<proteinExistence type="predicted"/>
<feature type="compositionally biased region" description="Gly residues" evidence="2">
    <location>
        <begin position="343"/>
        <end position="357"/>
    </location>
</feature>
<evidence type="ECO:0000256" key="1">
    <source>
        <dbReference type="ARBA" id="ARBA00004430"/>
    </source>
</evidence>
<feature type="compositionally biased region" description="Pro residues" evidence="2">
    <location>
        <begin position="142"/>
        <end position="158"/>
    </location>
</feature>
<dbReference type="AlphaFoldDB" id="A0AAD3DJX9"/>
<dbReference type="Proteomes" id="UP001054857">
    <property type="component" value="Unassembled WGS sequence"/>
</dbReference>
<dbReference type="PANTHER" id="PTHR46761">
    <property type="entry name" value="RAN GTPASE-ACTIVATING PROTEIN 1"/>
    <property type="match status" value="1"/>
</dbReference>
<feature type="region of interest" description="Disordered" evidence="2">
    <location>
        <begin position="389"/>
        <end position="416"/>
    </location>
</feature>
<reference evidence="3 4" key="1">
    <citation type="journal article" date="2021" name="Sci. Rep.">
        <title>Genome sequencing of the multicellular alga Astrephomene provides insights into convergent evolution of germ-soma differentiation.</title>
        <authorList>
            <person name="Yamashita S."/>
            <person name="Yamamoto K."/>
            <person name="Matsuzaki R."/>
            <person name="Suzuki S."/>
            <person name="Yamaguchi H."/>
            <person name="Hirooka S."/>
            <person name="Minakuchi Y."/>
            <person name="Miyagishima S."/>
            <person name="Kawachi M."/>
            <person name="Toyoda A."/>
            <person name="Nozaki H."/>
        </authorList>
    </citation>
    <scope>NUCLEOTIDE SEQUENCE [LARGE SCALE GENOMIC DNA]</scope>
    <source>
        <strain evidence="3 4">NIES-4017</strain>
    </source>
</reference>
<name>A0AAD3DJX9_9CHLO</name>
<dbReference type="GO" id="GO:0005930">
    <property type="term" value="C:axoneme"/>
    <property type="evidence" value="ECO:0007669"/>
    <property type="project" value="UniProtKB-SubCell"/>
</dbReference>
<feature type="compositionally biased region" description="Polar residues" evidence="2">
    <location>
        <begin position="295"/>
        <end position="304"/>
    </location>
</feature>
<dbReference type="SUPFAM" id="SSF52047">
    <property type="entry name" value="RNI-like"/>
    <property type="match status" value="1"/>
</dbReference>
<evidence type="ECO:0000313" key="3">
    <source>
        <dbReference type="EMBL" id="GFR41802.1"/>
    </source>
</evidence>
<comment type="caution">
    <text evidence="3">The sequence shown here is derived from an EMBL/GenBank/DDBJ whole genome shotgun (WGS) entry which is preliminary data.</text>
</comment>
<feature type="non-terminal residue" evidence="3">
    <location>
        <position position="1"/>
    </location>
</feature>
<feature type="region of interest" description="Disordered" evidence="2">
    <location>
        <begin position="268"/>
        <end position="314"/>
    </location>
</feature>
<comment type="subcellular location">
    <subcellularLocation>
        <location evidence="1">Cytoplasm</location>
        <location evidence="1">Cytoskeleton</location>
        <location evidence="1">Cilium axoneme</location>
    </subcellularLocation>
</comment>
<feature type="compositionally biased region" description="Gly residues" evidence="2">
    <location>
        <begin position="400"/>
        <end position="414"/>
    </location>
</feature>
<organism evidence="3 4">
    <name type="scientific">Astrephomene gubernaculifera</name>
    <dbReference type="NCBI Taxonomy" id="47775"/>
    <lineage>
        <taxon>Eukaryota</taxon>
        <taxon>Viridiplantae</taxon>
        <taxon>Chlorophyta</taxon>
        <taxon>core chlorophytes</taxon>
        <taxon>Chlorophyceae</taxon>
        <taxon>CS clade</taxon>
        <taxon>Chlamydomonadales</taxon>
        <taxon>Astrephomenaceae</taxon>
        <taxon>Astrephomene</taxon>
    </lineage>
</organism>
<dbReference type="GO" id="GO:0005096">
    <property type="term" value="F:GTPase activator activity"/>
    <property type="evidence" value="ECO:0007669"/>
    <property type="project" value="InterPro"/>
</dbReference>